<comment type="caution">
    <text evidence="7">The sequence shown here is derived from an EMBL/GenBank/DDBJ whole genome shotgun (WGS) entry which is preliminary data.</text>
</comment>
<evidence type="ECO:0000256" key="2">
    <source>
        <dbReference type="ARBA" id="ARBA00009272"/>
    </source>
</evidence>
<keyword evidence="7" id="KW-0282">Flagellum</keyword>
<comment type="similarity">
    <text evidence="2 5">Belongs to the FliE family.</text>
</comment>
<keyword evidence="7" id="KW-0969">Cilium</keyword>
<accession>A0ABV4TY84</accession>
<comment type="subcellular location">
    <subcellularLocation>
        <location evidence="1 5">Bacterial flagellum basal body</location>
    </subcellularLocation>
</comment>
<proteinExistence type="inferred from homology"/>
<evidence type="ECO:0000256" key="4">
    <source>
        <dbReference type="ARBA" id="ARBA00023143"/>
    </source>
</evidence>
<dbReference type="PRINTS" id="PR01006">
    <property type="entry name" value="FLGHOOKFLIE"/>
</dbReference>
<dbReference type="HAMAP" id="MF_00724">
    <property type="entry name" value="FliE"/>
    <property type="match status" value="1"/>
</dbReference>
<dbReference type="Pfam" id="PF02049">
    <property type="entry name" value="FliE"/>
    <property type="match status" value="1"/>
</dbReference>
<dbReference type="Proteomes" id="UP001575181">
    <property type="component" value="Unassembled WGS sequence"/>
</dbReference>
<evidence type="ECO:0000256" key="5">
    <source>
        <dbReference type="HAMAP-Rule" id="MF_00724"/>
    </source>
</evidence>
<evidence type="ECO:0000313" key="7">
    <source>
        <dbReference type="EMBL" id="MFA9461513.1"/>
    </source>
</evidence>
<sequence length="99" mass="11055">MVDQIGQNFANALSQQTQKQSGSDQGTSNFEEVLKGTLEDTNQAKLESRDMADGLAAGEHRKIHETMIAAQEADLSFRLVTQVRNKVVDAYREIFRMPV</sequence>
<gene>
    <name evidence="5 7" type="primary">fliE</name>
    <name evidence="7" type="ORF">ACERLL_11815</name>
</gene>
<dbReference type="RefSeq" id="WP_373656300.1">
    <property type="nucleotide sequence ID" value="NZ_JBGUAW010000007.1"/>
</dbReference>
<dbReference type="InterPro" id="IPR001624">
    <property type="entry name" value="FliE"/>
</dbReference>
<keyword evidence="8" id="KW-1185">Reference proteome</keyword>
<evidence type="ECO:0000256" key="6">
    <source>
        <dbReference type="SAM" id="MobiDB-lite"/>
    </source>
</evidence>
<protein>
    <recommendedName>
        <fullName evidence="3 5">Flagellar hook-basal body complex protein FliE</fullName>
    </recommendedName>
</protein>
<reference evidence="7 8" key="1">
    <citation type="submission" date="2024-08" db="EMBL/GenBank/DDBJ databases">
        <title>Whole-genome sequencing of halo(alkali)philic microorganisms from hypersaline lakes.</title>
        <authorList>
            <person name="Sorokin D.Y."/>
            <person name="Merkel A.Y."/>
            <person name="Messina E."/>
            <person name="Yakimov M."/>
        </authorList>
    </citation>
    <scope>NUCLEOTIDE SEQUENCE [LARGE SCALE GENOMIC DNA]</scope>
    <source>
        <strain evidence="7 8">Cl-TMA</strain>
    </source>
</reference>
<keyword evidence="4 5" id="KW-0975">Bacterial flagellum</keyword>
<name>A0ABV4TY84_9GAMM</name>
<feature type="region of interest" description="Disordered" evidence="6">
    <location>
        <begin position="1"/>
        <end position="39"/>
    </location>
</feature>
<dbReference type="NCBIfam" id="TIGR00205">
    <property type="entry name" value="fliE"/>
    <property type="match status" value="1"/>
</dbReference>
<feature type="compositionally biased region" description="Polar residues" evidence="6">
    <location>
        <begin position="1"/>
        <end position="30"/>
    </location>
</feature>
<evidence type="ECO:0000313" key="8">
    <source>
        <dbReference type="Proteomes" id="UP001575181"/>
    </source>
</evidence>
<dbReference type="PANTHER" id="PTHR34653:SF1">
    <property type="entry name" value="FLAGELLAR HOOK-BASAL BODY COMPLEX PROTEIN FLIE"/>
    <property type="match status" value="1"/>
</dbReference>
<organism evidence="7 8">
    <name type="scientific">Thiohalorhabdus methylotrophus</name>
    <dbReference type="NCBI Taxonomy" id="3242694"/>
    <lineage>
        <taxon>Bacteria</taxon>
        <taxon>Pseudomonadati</taxon>
        <taxon>Pseudomonadota</taxon>
        <taxon>Gammaproteobacteria</taxon>
        <taxon>Thiohalorhabdales</taxon>
        <taxon>Thiohalorhabdaceae</taxon>
        <taxon>Thiohalorhabdus</taxon>
    </lineage>
</organism>
<evidence type="ECO:0000256" key="1">
    <source>
        <dbReference type="ARBA" id="ARBA00004117"/>
    </source>
</evidence>
<dbReference type="PANTHER" id="PTHR34653">
    <property type="match status" value="1"/>
</dbReference>
<dbReference type="EMBL" id="JBGUAW010000007">
    <property type="protein sequence ID" value="MFA9461513.1"/>
    <property type="molecule type" value="Genomic_DNA"/>
</dbReference>
<keyword evidence="7" id="KW-0966">Cell projection</keyword>
<evidence type="ECO:0000256" key="3">
    <source>
        <dbReference type="ARBA" id="ARBA00018024"/>
    </source>
</evidence>